<dbReference type="AlphaFoldDB" id="A0A7R9ACR6"/>
<accession>A0A7R9ACR6</accession>
<dbReference type="GO" id="GO:0006508">
    <property type="term" value="P:proteolysis"/>
    <property type="evidence" value="ECO:0007669"/>
    <property type="project" value="InterPro"/>
</dbReference>
<feature type="compositionally biased region" description="Low complexity" evidence="5">
    <location>
        <begin position="854"/>
        <end position="876"/>
    </location>
</feature>
<feature type="compositionally biased region" description="Basic and acidic residues" evidence="5">
    <location>
        <begin position="686"/>
        <end position="704"/>
    </location>
</feature>
<feature type="signal peptide" evidence="6">
    <location>
        <begin position="1"/>
        <end position="20"/>
    </location>
</feature>
<evidence type="ECO:0000256" key="3">
    <source>
        <dbReference type="ARBA" id="ARBA00023180"/>
    </source>
</evidence>
<feature type="domain" description="Peptidase S1" evidence="7">
    <location>
        <begin position="371"/>
        <end position="620"/>
    </location>
</feature>
<feature type="region of interest" description="Disordered" evidence="5">
    <location>
        <begin position="49"/>
        <end position="291"/>
    </location>
</feature>
<dbReference type="SMART" id="SM00020">
    <property type="entry name" value="Tryp_SPc"/>
    <property type="match status" value="1"/>
</dbReference>
<feature type="compositionally biased region" description="Low complexity" evidence="5">
    <location>
        <begin position="927"/>
        <end position="948"/>
    </location>
</feature>
<dbReference type="Gene3D" id="2.40.10.10">
    <property type="entry name" value="Trypsin-like serine proteases"/>
    <property type="match status" value="2"/>
</dbReference>
<feature type="compositionally biased region" description="Basic and acidic residues" evidence="5">
    <location>
        <begin position="819"/>
        <end position="837"/>
    </location>
</feature>
<evidence type="ECO:0000256" key="2">
    <source>
        <dbReference type="ARBA" id="ARBA00023157"/>
    </source>
</evidence>
<feature type="compositionally biased region" description="Low complexity" evidence="5">
    <location>
        <begin position="799"/>
        <end position="817"/>
    </location>
</feature>
<feature type="compositionally biased region" description="Polar residues" evidence="5">
    <location>
        <begin position="61"/>
        <end position="71"/>
    </location>
</feature>
<feature type="compositionally biased region" description="Low complexity" evidence="5">
    <location>
        <begin position="627"/>
        <end position="636"/>
    </location>
</feature>
<dbReference type="FunFam" id="2.40.10.10:FF:000028">
    <property type="entry name" value="Serine protease easter"/>
    <property type="match status" value="1"/>
</dbReference>
<feature type="compositionally biased region" description="Low complexity" evidence="5">
    <location>
        <begin position="732"/>
        <end position="749"/>
    </location>
</feature>
<evidence type="ECO:0000313" key="9">
    <source>
        <dbReference type="Proteomes" id="UP000677054"/>
    </source>
</evidence>
<feature type="compositionally biased region" description="Basic and acidic residues" evidence="5">
    <location>
        <begin position="963"/>
        <end position="975"/>
    </location>
</feature>
<feature type="compositionally biased region" description="Basic and acidic residues" evidence="5">
    <location>
        <begin position="752"/>
        <end position="764"/>
    </location>
</feature>
<organism evidence="8">
    <name type="scientific">Darwinula stevensoni</name>
    <dbReference type="NCBI Taxonomy" id="69355"/>
    <lineage>
        <taxon>Eukaryota</taxon>
        <taxon>Metazoa</taxon>
        <taxon>Ecdysozoa</taxon>
        <taxon>Arthropoda</taxon>
        <taxon>Crustacea</taxon>
        <taxon>Oligostraca</taxon>
        <taxon>Ostracoda</taxon>
        <taxon>Podocopa</taxon>
        <taxon>Podocopida</taxon>
        <taxon>Darwinulocopina</taxon>
        <taxon>Darwinuloidea</taxon>
        <taxon>Darwinulidae</taxon>
        <taxon>Darwinula</taxon>
    </lineage>
</organism>
<name>A0A7R9ACR6_9CRUS</name>
<feature type="compositionally biased region" description="Acidic residues" evidence="5">
    <location>
        <begin position="637"/>
        <end position="649"/>
    </location>
</feature>
<dbReference type="PANTHER" id="PTHR24256">
    <property type="entry name" value="TRYPTASE-RELATED"/>
    <property type="match status" value="1"/>
</dbReference>
<dbReference type="SUPFAM" id="SSF50494">
    <property type="entry name" value="Trypsin-like serine proteases"/>
    <property type="match status" value="1"/>
</dbReference>
<proteinExistence type="inferred from homology"/>
<reference evidence="8" key="1">
    <citation type="submission" date="2020-11" db="EMBL/GenBank/DDBJ databases">
        <authorList>
            <person name="Tran Van P."/>
        </authorList>
    </citation>
    <scope>NUCLEOTIDE SEQUENCE</scope>
</reference>
<dbReference type="Pfam" id="PF00089">
    <property type="entry name" value="Trypsin"/>
    <property type="match status" value="1"/>
</dbReference>
<dbReference type="EMBL" id="CAJPEV010003730">
    <property type="protein sequence ID" value="CAG0900423.1"/>
    <property type="molecule type" value="Genomic_DNA"/>
</dbReference>
<keyword evidence="9" id="KW-1185">Reference proteome</keyword>
<dbReference type="InterPro" id="IPR043504">
    <property type="entry name" value="Peptidase_S1_PA_chymotrypsin"/>
</dbReference>
<dbReference type="PROSITE" id="PS50240">
    <property type="entry name" value="TRYPSIN_DOM"/>
    <property type="match status" value="1"/>
</dbReference>
<sequence>MKAVLLFVVLAGSLAPATVGGGDYGPAPPGGYGNDGYMPMPPGGYSGGGFNSMSSSGYGNDGSSPEPSSGYGNDVNYDSKPSGNYGGNGGSSGYDSKPMDYGGGGGYDSKQPMGYGGGGGGYDSKPMDYGGSGGYDFKQPMGYGGGGGGYDSKPMDYGGSGGYDSKQPMGYGGGGSGYDSKPMGYGGSSGYDSTPPSGYGGYDSKPIGYGDSSGYDSKQPMGYGGGGSGFDSKPMGYGGSSGYDSKPPSGYGSSGGYDSTPPSGYGDNSGYDSTPPSSYGGSGSYDTKPSSGYGNDGYSYGSMSSSSYGGGGYSYSSKPSVSYGWGGVISKTTRRCGVARRDDRDKCRGYECYYRGYGYRPELGINDSGYGYGGSGGPAIENNAGYRAHPWMAAILQGKERRFLCSGALLSDWAVITAANCVYRLGDASIWVRLGDWDIKTDNRVETYPDYESSVKRILPHPGFDPRTKQYDVAIIVLKRPVDLAKYPSIVPVCLPDKYDYVGGNCYTAGWHQAPTKEISEVITITDGSNQGGYGNSGYGSYGGYGGFKANSYTFYTREYSKILQEAAVKRMEKEWCQRELSSDRPYQLIRPQECIFGQRGDRACIADVGSPVVCERQDKLKREAASDPQTSTTPSPDDDDPDEEDDEDSSPRRSNPDLNRDMNPMRPVPTTTPNPHVTTAQPGREPGRKDPAPDQTEEPRPRYFDVGYGYDDDDYPNSRTYRDVDSKRPDPTTTPNPHVTTPDPHVTTAKPRKESDPDPRDPNPRYLDFEYDYGRSILGSEENYRRMSRDVDPKRPDPTTTPNPHATTPNPHVTTAQPRKDPALETTEPPHPRYLDYHYNYRRMSRAVDPERPNLTTTPNPHATTPDPHATTANPGRKEAINLTDPNPRYLDYEYGYEYGLDARSFLDDDDHPHRWTYRDVDSRRPSSTTPHPSSTTPQPSSTTTPPLHKFRIPPRKLPNAQEEKPTQDSERLGRSLFGNDQDPRRPYKGRRSTFTLEGVVSWTFDCSASTYGPSYVGFGESDRPAIVTRVRDVLDFVLGVLDAKF</sequence>
<feature type="compositionally biased region" description="Basic and acidic residues" evidence="5">
    <location>
        <begin position="721"/>
        <end position="731"/>
    </location>
</feature>
<dbReference type="EMBL" id="LR903247">
    <property type="protein sequence ID" value="CAD7251681.1"/>
    <property type="molecule type" value="Genomic_DNA"/>
</dbReference>
<evidence type="ECO:0000256" key="5">
    <source>
        <dbReference type="SAM" id="MobiDB-lite"/>
    </source>
</evidence>
<keyword evidence="3" id="KW-0325">Glycoprotein</keyword>
<evidence type="ECO:0000313" key="8">
    <source>
        <dbReference type="EMBL" id="CAD7251681.1"/>
    </source>
</evidence>
<comment type="similarity">
    <text evidence="4">Belongs to the peptidase S1 family. CLIP subfamily.</text>
</comment>
<feature type="chain" id="PRO_5036402833" description="Peptidase S1 domain-containing protein" evidence="6">
    <location>
        <begin position="21"/>
        <end position="1047"/>
    </location>
</feature>
<evidence type="ECO:0000259" key="7">
    <source>
        <dbReference type="PROSITE" id="PS50240"/>
    </source>
</evidence>
<dbReference type="InterPro" id="IPR001254">
    <property type="entry name" value="Trypsin_dom"/>
</dbReference>
<dbReference type="GO" id="GO:0004252">
    <property type="term" value="F:serine-type endopeptidase activity"/>
    <property type="evidence" value="ECO:0007669"/>
    <property type="project" value="InterPro"/>
</dbReference>
<feature type="compositionally biased region" description="Low complexity" evidence="5">
    <location>
        <begin position="242"/>
        <end position="291"/>
    </location>
</feature>
<keyword evidence="2" id="KW-1015">Disulfide bond</keyword>
<evidence type="ECO:0000256" key="6">
    <source>
        <dbReference type="SAM" id="SignalP"/>
    </source>
</evidence>
<feature type="region of interest" description="Disordered" evidence="5">
    <location>
        <begin position="621"/>
        <end position="890"/>
    </location>
</feature>
<feature type="region of interest" description="Disordered" evidence="5">
    <location>
        <begin position="918"/>
        <end position="992"/>
    </location>
</feature>
<evidence type="ECO:0000256" key="1">
    <source>
        <dbReference type="ARBA" id="ARBA00022729"/>
    </source>
</evidence>
<dbReference type="Proteomes" id="UP000677054">
    <property type="component" value="Unassembled WGS sequence"/>
</dbReference>
<feature type="compositionally biased region" description="Basic and acidic residues" evidence="5">
    <location>
        <begin position="783"/>
        <end position="798"/>
    </location>
</feature>
<keyword evidence="1 6" id="KW-0732">Signal</keyword>
<dbReference type="InterPro" id="IPR051487">
    <property type="entry name" value="Ser/Thr_Proteases_Immune/Dev"/>
</dbReference>
<protein>
    <recommendedName>
        <fullName evidence="7">Peptidase S1 domain-containing protein</fullName>
    </recommendedName>
</protein>
<feature type="compositionally biased region" description="Basic and acidic residues" evidence="5">
    <location>
        <begin position="650"/>
        <end position="661"/>
    </location>
</feature>
<gene>
    <name evidence="8" type="ORF">DSTB1V02_LOCUS11443</name>
</gene>
<dbReference type="InterPro" id="IPR009003">
    <property type="entry name" value="Peptidase_S1_PA"/>
</dbReference>
<evidence type="ECO:0000256" key="4">
    <source>
        <dbReference type="ARBA" id="ARBA00024195"/>
    </source>
</evidence>
<dbReference type="CDD" id="cd00190">
    <property type="entry name" value="Tryp_SPc"/>
    <property type="match status" value="1"/>
</dbReference>
<dbReference type="OrthoDB" id="10064156at2759"/>